<organism evidence="8 9">
    <name type="scientific">Vibrio diabolicus</name>
    <dbReference type="NCBI Taxonomy" id="50719"/>
    <lineage>
        <taxon>Bacteria</taxon>
        <taxon>Pseudomonadati</taxon>
        <taxon>Pseudomonadota</taxon>
        <taxon>Gammaproteobacteria</taxon>
        <taxon>Vibrionales</taxon>
        <taxon>Vibrionaceae</taxon>
        <taxon>Vibrio</taxon>
        <taxon>Vibrio diabolicus subgroup</taxon>
    </lineage>
</organism>
<proteinExistence type="predicted"/>
<dbReference type="PANTHER" id="PTHR43124:SF3">
    <property type="entry name" value="CHLORAMPHENICOL EFFLUX PUMP RV0191"/>
    <property type="match status" value="1"/>
</dbReference>
<sequence>MNTKPSLWLMLVMLMFPQIVETIYSPALSSIALSFDVNHAQAAQTLSIYFLAFAVGVVVWGVLADKLGRRPTMLIGLFIYGCASLLATQTESFAVVMAARALSAFGIAVGSVVTQTMLRDAFDGQELSKVFSLMGMGISISPVVGMLLGGQLTGLGGYRYVFFALFLIALVLLAYNVIKLPETQKEQTPVRLRQLSWKMLRDTRIWRSALLVALYNIALFAYYQLGAFTFSALGYNSEQFGYSGMVLGLGTLLGSYLNKSLVSKNVRKSQLLWLSAVLLSLASVGVLILSQSIWFVTPMVLVVMSYGIAIPNILSDALVDYKQQVGSAGALFGLMYYIMIGTGLAMAGTVQNLGVVLLACSCLAILLAFSTKQVHTDL</sequence>
<feature type="transmembrane region" description="Helical" evidence="6">
    <location>
        <begin position="130"/>
        <end position="148"/>
    </location>
</feature>
<feature type="transmembrane region" description="Helical" evidence="6">
    <location>
        <begin position="93"/>
        <end position="118"/>
    </location>
</feature>
<dbReference type="InterPro" id="IPR036259">
    <property type="entry name" value="MFS_trans_sf"/>
</dbReference>
<dbReference type="RefSeq" id="WP_203347556.1">
    <property type="nucleotide sequence ID" value="NZ_CANMIY010000005.1"/>
</dbReference>
<gene>
    <name evidence="8" type="ORF">JOS67_23370</name>
</gene>
<feature type="domain" description="Major facilitator superfamily (MFS) profile" evidence="7">
    <location>
        <begin position="6"/>
        <end position="378"/>
    </location>
</feature>
<feature type="transmembrane region" description="Helical" evidence="6">
    <location>
        <begin position="205"/>
        <end position="225"/>
    </location>
</feature>
<feature type="transmembrane region" description="Helical" evidence="6">
    <location>
        <begin position="295"/>
        <end position="314"/>
    </location>
</feature>
<evidence type="ECO:0000256" key="2">
    <source>
        <dbReference type="ARBA" id="ARBA00022475"/>
    </source>
</evidence>
<feature type="transmembrane region" description="Helical" evidence="6">
    <location>
        <begin position="160"/>
        <end position="178"/>
    </location>
</feature>
<dbReference type="Gene3D" id="1.20.1720.10">
    <property type="entry name" value="Multidrug resistance protein D"/>
    <property type="match status" value="1"/>
</dbReference>
<evidence type="ECO:0000313" key="8">
    <source>
        <dbReference type="EMBL" id="QRG85078.1"/>
    </source>
</evidence>
<feature type="transmembrane region" description="Helical" evidence="6">
    <location>
        <begin position="270"/>
        <end position="289"/>
    </location>
</feature>
<dbReference type="EMBL" id="CP069197">
    <property type="protein sequence ID" value="QRG85078.1"/>
    <property type="molecule type" value="Genomic_DNA"/>
</dbReference>
<dbReference type="GO" id="GO:0005886">
    <property type="term" value="C:plasma membrane"/>
    <property type="evidence" value="ECO:0007669"/>
    <property type="project" value="UniProtKB-SubCell"/>
</dbReference>
<evidence type="ECO:0000313" key="9">
    <source>
        <dbReference type="Proteomes" id="UP000596337"/>
    </source>
</evidence>
<feature type="transmembrane region" description="Helical" evidence="6">
    <location>
        <begin position="46"/>
        <end position="64"/>
    </location>
</feature>
<dbReference type="InterPro" id="IPR050189">
    <property type="entry name" value="MFS_Efflux_Transporters"/>
</dbReference>
<keyword evidence="5 6" id="KW-0472">Membrane</keyword>
<feature type="transmembrane region" description="Helical" evidence="6">
    <location>
        <begin position="326"/>
        <end position="347"/>
    </location>
</feature>
<keyword evidence="2" id="KW-1003">Cell membrane</keyword>
<protein>
    <submittedName>
        <fullName evidence="8">Multidrug effflux MFS transporter</fullName>
    </submittedName>
</protein>
<dbReference type="SUPFAM" id="SSF103473">
    <property type="entry name" value="MFS general substrate transporter"/>
    <property type="match status" value="1"/>
</dbReference>
<name>A0AA92LVH7_9VIBR</name>
<dbReference type="InterPro" id="IPR001958">
    <property type="entry name" value="Tet-R_TetA/multi-R_MdtG-like"/>
</dbReference>
<evidence type="ECO:0000256" key="3">
    <source>
        <dbReference type="ARBA" id="ARBA00022692"/>
    </source>
</evidence>
<keyword evidence="3 6" id="KW-0812">Transmembrane</keyword>
<dbReference type="PROSITE" id="PS50850">
    <property type="entry name" value="MFS"/>
    <property type="match status" value="1"/>
</dbReference>
<dbReference type="PANTHER" id="PTHR43124">
    <property type="entry name" value="PURINE EFFLUX PUMP PBUE"/>
    <property type="match status" value="1"/>
</dbReference>
<evidence type="ECO:0000259" key="7">
    <source>
        <dbReference type="PROSITE" id="PS50850"/>
    </source>
</evidence>
<evidence type="ECO:0000256" key="4">
    <source>
        <dbReference type="ARBA" id="ARBA00022989"/>
    </source>
</evidence>
<dbReference type="Proteomes" id="UP000596337">
    <property type="component" value="Chromosome 2"/>
</dbReference>
<keyword evidence="4 6" id="KW-1133">Transmembrane helix</keyword>
<dbReference type="InterPro" id="IPR020846">
    <property type="entry name" value="MFS_dom"/>
</dbReference>
<evidence type="ECO:0000256" key="1">
    <source>
        <dbReference type="ARBA" id="ARBA00004651"/>
    </source>
</evidence>
<dbReference type="GO" id="GO:0022857">
    <property type="term" value="F:transmembrane transporter activity"/>
    <property type="evidence" value="ECO:0007669"/>
    <property type="project" value="InterPro"/>
</dbReference>
<evidence type="ECO:0000256" key="6">
    <source>
        <dbReference type="SAM" id="Phobius"/>
    </source>
</evidence>
<feature type="transmembrane region" description="Helical" evidence="6">
    <location>
        <begin position="240"/>
        <end position="258"/>
    </location>
</feature>
<feature type="transmembrane region" description="Helical" evidence="6">
    <location>
        <begin position="353"/>
        <end position="371"/>
    </location>
</feature>
<feature type="transmembrane region" description="Helical" evidence="6">
    <location>
        <begin position="71"/>
        <end position="87"/>
    </location>
</feature>
<dbReference type="CDD" id="cd17320">
    <property type="entry name" value="MFS_MdfA_MDR_like"/>
    <property type="match status" value="1"/>
</dbReference>
<dbReference type="Pfam" id="PF07690">
    <property type="entry name" value="MFS_1"/>
    <property type="match status" value="1"/>
</dbReference>
<dbReference type="AlphaFoldDB" id="A0AA92LVH7"/>
<dbReference type="PRINTS" id="PR01035">
    <property type="entry name" value="TCRTETA"/>
</dbReference>
<evidence type="ECO:0000256" key="5">
    <source>
        <dbReference type="ARBA" id="ARBA00023136"/>
    </source>
</evidence>
<reference evidence="8 9" key="1">
    <citation type="submission" date="2021-01" db="EMBL/GenBank/DDBJ databases">
        <title>Characterization of a novel blaVMB-2- harboring plasmid in Vibrio diabolicus.</title>
        <authorList>
            <person name="Liu M."/>
        </authorList>
    </citation>
    <scope>NUCLEOTIDE SEQUENCE [LARGE SCALE GENOMIC DNA]</scope>
    <source>
        <strain evidence="8 9">SLV18</strain>
    </source>
</reference>
<accession>A0AA92LVH7</accession>
<dbReference type="InterPro" id="IPR011701">
    <property type="entry name" value="MFS"/>
</dbReference>
<comment type="subcellular location">
    <subcellularLocation>
        <location evidence="1">Cell membrane</location>
        <topology evidence="1">Multi-pass membrane protein</topology>
    </subcellularLocation>
</comment>